<dbReference type="Pfam" id="PF09361">
    <property type="entry name" value="Phasin_2"/>
    <property type="match status" value="1"/>
</dbReference>
<dbReference type="EMBL" id="CP030050">
    <property type="protein sequence ID" value="QOZ68955.1"/>
    <property type="molecule type" value="Genomic_DNA"/>
</dbReference>
<evidence type="ECO:0000256" key="1">
    <source>
        <dbReference type="SAM" id="MobiDB-lite"/>
    </source>
</evidence>
<protein>
    <submittedName>
        <fullName evidence="3">Phasin family protein</fullName>
    </submittedName>
</protein>
<dbReference type="KEGG" id="barh:WN72_23490"/>
<feature type="region of interest" description="Disordered" evidence="1">
    <location>
        <begin position="1"/>
        <end position="105"/>
    </location>
</feature>
<feature type="compositionally biased region" description="Polar residues" evidence="1">
    <location>
        <begin position="1"/>
        <end position="17"/>
    </location>
</feature>
<feature type="compositionally biased region" description="Basic residues" evidence="1">
    <location>
        <begin position="44"/>
        <end position="54"/>
    </location>
</feature>
<evidence type="ECO:0000313" key="4">
    <source>
        <dbReference type="Proteomes" id="UP000594015"/>
    </source>
</evidence>
<feature type="domain" description="Phasin" evidence="2">
    <location>
        <begin position="137"/>
        <end position="205"/>
    </location>
</feature>
<organism evidence="3 4">
    <name type="scientific">Bradyrhizobium arachidis</name>
    <dbReference type="NCBI Taxonomy" id="858423"/>
    <lineage>
        <taxon>Bacteria</taxon>
        <taxon>Pseudomonadati</taxon>
        <taxon>Pseudomonadota</taxon>
        <taxon>Alphaproteobacteria</taxon>
        <taxon>Hyphomicrobiales</taxon>
        <taxon>Nitrobacteraceae</taxon>
        <taxon>Bradyrhizobium</taxon>
    </lineage>
</organism>
<sequence>MAATQVTTHNRDFSANGTEACGFSDIREPFAMLSSVENKPTGKSGRRGGKKKAGQRTGAGEHHATAAHQVPDASAEISQENRQENSQENSQENKQENRQETEVETSRLIGAQVPSAATLPSGIEIVATAPVAPREPFQAGAQAIADAYGDYIRTSLQHAWTFLGQLATARSPVEAVELQMAYAKQACESFVAKSQEIAELHEQMTRQRVMHFEGFVARLTQTTLEIRATHH</sequence>
<evidence type="ECO:0000313" key="3">
    <source>
        <dbReference type="EMBL" id="QOZ68955.1"/>
    </source>
</evidence>
<dbReference type="Proteomes" id="UP000594015">
    <property type="component" value="Chromosome"/>
</dbReference>
<accession>A0AAE7NSZ9</accession>
<evidence type="ECO:0000259" key="2">
    <source>
        <dbReference type="Pfam" id="PF09361"/>
    </source>
</evidence>
<proteinExistence type="predicted"/>
<feature type="compositionally biased region" description="Basic and acidic residues" evidence="1">
    <location>
        <begin position="79"/>
        <end position="105"/>
    </location>
</feature>
<dbReference type="AlphaFoldDB" id="A0AAE7NSZ9"/>
<reference evidence="3 4" key="1">
    <citation type="submission" date="2018-06" db="EMBL/GenBank/DDBJ databases">
        <title>Comparative genomics of Bradyrhizobium nodulating Arachidis hypogaea.</title>
        <authorList>
            <person name="Li Y."/>
        </authorList>
    </citation>
    <scope>NUCLEOTIDE SEQUENCE [LARGE SCALE GENOMIC DNA]</scope>
    <source>
        <strain evidence="3 4">CCBAU 051107</strain>
    </source>
</reference>
<dbReference type="RefSeq" id="WP_092216182.1">
    <property type="nucleotide sequence ID" value="NZ_CP030050.1"/>
</dbReference>
<name>A0AAE7NSZ9_9BRAD</name>
<dbReference type="InterPro" id="IPR018968">
    <property type="entry name" value="Phasin"/>
</dbReference>
<gene>
    <name evidence="3" type="ORF">WN72_23490</name>
</gene>